<accession>A0A8B8URY2</accession>
<reference evidence="2" key="4">
    <citation type="submission" date="2025-08" db="UniProtKB">
        <authorList>
            <consortium name="RefSeq"/>
        </authorList>
    </citation>
    <scope>IDENTIFICATION</scope>
    <source>
        <strain evidence="2">CBS432</strain>
    </source>
</reference>
<proteinExistence type="predicted"/>
<dbReference type="OrthoDB" id="4040197at2759"/>
<dbReference type="GeneID" id="54630770"/>
<evidence type="ECO:0000256" key="1">
    <source>
        <dbReference type="SAM" id="MobiDB-lite"/>
    </source>
</evidence>
<dbReference type="KEGG" id="spao:SPAR_G03760"/>
<dbReference type="RefSeq" id="XP_033766498.1">
    <property type="nucleotide sequence ID" value="XM_033910607.1"/>
</dbReference>
<sequence>MSGYFNHLSSSAHFTNIQADQGLISDASGTSGDHGSSSMIDFALQLEELSLEEKIVKEFTLFQSKNMDLLQETATASPNTNHSLRQSQIQGW</sequence>
<protein>
    <submittedName>
        <fullName evidence="2">Uncharacterized protein</fullName>
    </submittedName>
</protein>
<reference evidence="2" key="1">
    <citation type="journal article" date="2017" name="Nat. Genet.">
        <title>Contrasting evolutionary genome dynamics between domesticated and wild yeasts.</title>
        <authorList>
            <person name="Yue J.X."/>
            <person name="Li J."/>
            <person name="Aigrain L."/>
            <person name="Hallin J."/>
            <person name="Persson K."/>
            <person name="Oliver K."/>
            <person name="Bergstrom A."/>
            <person name="Coupland P."/>
            <person name="Warringer J."/>
            <person name="Lagomarsino M.C."/>
            <person name="Fischer G."/>
            <person name="Durbin R."/>
            <person name="Liti G."/>
        </authorList>
    </citation>
    <scope>NUCLEOTIDE SEQUENCE</scope>
    <source>
        <strain evidence="2">CBS432</strain>
    </source>
</reference>
<reference evidence="2" key="3">
    <citation type="submission" date="2025-07" db="EMBL/GenBank/DDBJ databases">
        <authorList>
            <consortium name="NCBI Genome Project"/>
        </authorList>
    </citation>
    <scope>NUCLEOTIDE SEQUENCE</scope>
    <source>
        <strain evidence="2">CBS432</strain>
    </source>
</reference>
<organism evidence="2">
    <name type="scientific">Saccharomyces paradoxus</name>
    <name type="common">Yeast</name>
    <name type="synonym">Saccharomyces douglasii</name>
    <dbReference type="NCBI Taxonomy" id="27291"/>
    <lineage>
        <taxon>Eukaryota</taxon>
        <taxon>Fungi</taxon>
        <taxon>Dikarya</taxon>
        <taxon>Ascomycota</taxon>
        <taxon>Saccharomycotina</taxon>
        <taxon>Saccharomycetes</taxon>
        <taxon>Saccharomycetales</taxon>
        <taxon>Saccharomycetaceae</taxon>
        <taxon>Saccharomyces</taxon>
    </lineage>
</organism>
<evidence type="ECO:0000313" key="2">
    <source>
        <dbReference type="RefSeq" id="XP_033766498.1"/>
    </source>
</evidence>
<name>A0A8B8URY2_SACPA</name>
<feature type="region of interest" description="Disordered" evidence="1">
    <location>
        <begin position="73"/>
        <end position="92"/>
    </location>
</feature>
<gene>
    <name evidence="2" type="ORF">SPAR_G03760</name>
</gene>
<dbReference type="AlphaFoldDB" id="A0A8B8URY2"/>
<reference evidence="2" key="2">
    <citation type="submission" date="2020-01" db="EMBL/GenBank/DDBJ databases">
        <title>Population-level Yeast Reference Genomes.</title>
        <authorList>
            <person name="Yue J.-X."/>
        </authorList>
    </citation>
    <scope>NUCLEOTIDE SEQUENCE</scope>
    <source>
        <strain evidence="2">CBS432</strain>
    </source>
</reference>
<dbReference type="VEuPathDB" id="FungiDB:SPAR_G03760"/>